<evidence type="ECO:0000313" key="2">
    <source>
        <dbReference type="Proteomes" id="UP001335325"/>
    </source>
</evidence>
<dbReference type="GeneID" id="91544686"/>
<protein>
    <submittedName>
        <fullName evidence="1">Peptidase inhibitor family I36 protein</fullName>
    </submittedName>
</protein>
<reference evidence="1 2" key="1">
    <citation type="submission" date="2022-10" db="EMBL/GenBank/DDBJ databases">
        <title>The complete genomes of actinobacterial strains from the NBC collection.</title>
        <authorList>
            <person name="Joergensen T.S."/>
            <person name="Alvarez Arevalo M."/>
            <person name="Sterndorff E.B."/>
            <person name="Faurdal D."/>
            <person name="Vuksanovic O."/>
            <person name="Mourched A.-S."/>
            <person name="Charusanti P."/>
            <person name="Shaw S."/>
            <person name="Blin K."/>
            <person name="Weber T."/>
        </authorList>
    </citation>
    <scope>NUCLEOTIDE SEQUENCE [LARGE SCALE GENOMIC DNA]</scope>
    <source>
        <strain evidence="1 2">NBC 01753</strain>
    </source>
</reference>
<sequence>MGFALISTAEAQAASASDTLQQEINQVLDTTEGGVQISRNEIAWNDGDVIMVFPLPGETTAPVSSPAAQKLQAEVAGLPGTPTEETTVGLAASDNCPTQVIGNDWYCFYQNRDFGGRRLQWNEKHDPTAVRFSDYGFANQASSWSNKGAKTIRVFDGCKAGFSPILWTEAAHSRSSYVGDSKNDKADCFQAS</sequence>
<organism evidence="1 2">
    <name type="scientific">Streptomyces hirsutus</name>
    <dbReference type="NCBI Taxonomy" id="35620"/>
    <lineage>
        <taxon>Bacteria</taxon>
        <taxon>Bacillati</taxon>
        <taxon>Actinomycetota</taxon>
        <taxon>Actinomycetes</taxon>
        <taxon>Kitasatosporales</taxon>
        <taxon>Streptomycetaceae</taxon>
        <taxon>Streptomyces</taxon>
    </lineage>
</organism>
<gene>
    <name evidence="1" type="ORF">OIE73_18920</name>
</gene>
<dbReference type="Proteomes" id="UP001335325">
    <property type="component" value="Chromosome"/>
</dbReference>
<proteinExistence type="predicted"/>
<dbReference type="Pfam" id="PF03995">
    <property type="entry name" value="Inhibitor_I36"/>
    <property type="match status" value="1"/>
</dbReference>
<dbReference type="EMBL" id="CP109134">
    <property type="protein sequence ID" value="WSD07613.1"/>
    <property type="molecule type" value="Genomic_DNA"/>
</dbReference>
<evidence type="ECO:0000313" key="1">
    <source>
        <dbReference type="EMBL" id="WSD07613.1"/>
    </source>
</evidence>
<dbReference type="RefSeq" id="WP_326753643.1">
    <property type="nucleotide sequence ID" value="NZ_CP109134.1"/>
</dbReference>
<accession>A0ABZ1GS78</accession>
<keyword evidence="2" id="KW-1185">Reference proteome</keyword>
<name>A0ABZ1GS78_9ACTN</name>